<keyword evidence="4" id="KW-1185">Reference proteome</keyword>
<gene>
    <name evidence="3" type="ORF">M9Y10_001685</name>
</gene>
<dbReference type="Proteomes" id="UP001470230">
    <property type="component" value="Unassembled WGS sequence"/>
</dbReference>
<evidence type="ECO:0000259" key="2">
    <source>
        <dbReference type="PROSITE" id="PS51411"/>
    </source>
</evidence>
<name>A0ABR2L8P1_9EUKA</name>
<dbReference type="Pfam" id="PF04468">
    <property type="entry name" value="PSP1"/>
    <property type="match status" value="1"/>
</dbReference>
<dbReference type="NCBIfam" id="NF041131">
    <property type="entry name" value="RicT_YaaT_fam"/>
    <property type="match status" value="1"/>
</dbReference>
<dbReference type="InterPro" id="IPR047767">
    <property type="entry name" value="PSP1-like"/>
</dbReference>
<feature type="compositionally biased region" description="Low complexity" evidence="1">
    <location>
        <begin position="17"/>
        <end position="27"/>
    </location>
</feature>
<feature type="domain" description="PSP1 C-terminal" evidence="2">
    <location>
        <begin position="262"/>
        <end position="347"/>
    </location>
</feature>
<protein>
    <submittedName>
        <fullName evidence="3">Polymerase suppressor</fullName>
    </submittedName>
</protein>
<organism evidence="3 4">
    <name type="scientific">Tritrichomonas musculus</name>
    <dbReference type="NCBI Taxonomy" id="1915356"/>
    <lineage>
        <taxon>Eukaryota</taxon>
        <taxon>Metamonada</taxon>
        <taxon>Parabasalia</taxon>
        <taxon>Tritrichomonadida</taxon>
        <taxon>Tritrichomonadidae</taxon>
        <taxon>Tritrichomonas</taxon>
    </lineage>
</organism>
<dbReference type="PROSITE" id="PS51411">
    <property type="entry name" value="PSP1_C"/>
    <property type="match status" value="1"/>
</dbReference>
<dbReference type="EMBL" id="JAPFFF010000001">
    <property type="protein sequence ID" value="KAK8899371.1"/>
    <property type="molecule type" value="Genomic_DNA"/>
</dbReference>
<proteinExistence type="predicted"/>
<accession>A0ABR2L8P1</accession>
<dbReference type="PANTHER" id="PTHR43830">
    <property type="entry name" value="PROTEIN PSP1"/>
    <property type="match status" value="1"/>
</dbReference>
<dbReference type="PANTHER" id="PTHR43830:SF3">
    <property type="entry name" value="PROTEIN PSP1"/>
    <property type="match status" value="1"/>
</dbReference>
<dbReference type="InterPro" id="IPR007557">
    <property type="entry name" value="PSP1_C"/>
</dbReference>
<evidence type="ECO:0000313" key="3">
    <source>
        <dbReference type="EMBL" id="KAK8899371.1"/>
    </source>
</evidence>
<feature type="compositionally biased region" description="Low complexity" evidence="1">
    <location>
        <begin position="36"/>
        <end position="57"/>
    </location>
</feature>
<comment type="caution">
    <text evidence="3">The sequence shown here is derived from an EMBL/GenBank/DDBJ whole genome shotgun (WGS) entry which is preliminary data.</text>
</comment>
<feature type="region of interest" description="Disordered" evidence="1">
    <location>
        <begin position="1"/>
        <end position="66"/>
    </location>
</feature>
<evidence type="ECO:0000313" key="4">
    <source>
        <dbReference type="Proteomes" id="UP001470230"/>
    </source>
</evidence>
<reference evidence="3 4" key="1">
    <citation type="submission" date="2024-04" db="EMBL/GenBank/DDBJ databases">
        <title>Tritrichomonas musculus Genome.</title>
        <authorList>
            <person name="Alves-Ferreira E."/>
            <person name="Grigg M."/>
            <person name="Lorenzi H."/>
            <person name="Galac M."/>
        </authorList>
    </citation>
    <scope>NUCLEOTIDE SEQUENCE [LARGE SCALE GENOMIC DNA]</scope>
    <source>
        <strain evidence="3 4">EAF2021</strain>
    </source>
</reference>
<evidence type="ECO:0000256" key="1">
    <source>
        <dbReference type="SAM" id="MobiDB-lite"/>
    </source>
</evidence>
<sequence>MSQSWDIFLDDGDNDATDGNANNTTDNSYMSKTGGNDFSSNPKFDNNNNSNQPNSNNGYLGQPQFNQHEKYDNNVDMSTADENQAHSASAALEELNNYNDDSAIAFATPPSSRPYMSQQHYADTFNQNFFPSSLSSSGNFTSFHPQGNHLSHRAATIPRYQTPPPLPVQPMPQPSFITPAPMMAPNNNNTDLSNNNPTNNANVGEYYFVQFHPNRTLLVKNTPKIALEQEDYVITEADRGFDIGRVVKNETHPLEKDVIAARNIIRKATPYEISMIPNKEEREKNARNVCQEKADELGLPMKITATELQFDGKKLTVYFSANQYIDFRNLVHTLFREFGTRIWMVWFDGTSPVRDVFTHSTRERRFTME</sequence>